<proteinExistence type="predicted"/>
<dbReference type="InterPro" id="IPR006311">
    <property type="entry name" value="TAT_signal"/>
</dbReference>
<dbReference type="AlphaFoldDB" id="A0A317E596"/>
<name>A0A317E596_9PROT</name>
<dbReference type="PROSITE" id="PS51318">
    <property type="entry name" value="TAT"/>
    <property type="match status" value="1"/>
</dbReference>
<protein>
    <submittedName>
        <fullName evidence="2">Uncharacterized protein</fullName>
    </submittedName>
</protein>
<dbReference type="Proteomes" id="UP000246077">
    <property type="component" value="Unassembled WGS sequence"/>
</dbReference>
<dbReference type="EMBL" id="QGLF01000002">
    <property type="protein sequence ID" value="PWR22169.1"/>
    <property type="molecule type" value="Genomic_DNA"/>
</dbReference>
<evidence type="ECO:0000313" key="2">
    <source>
        <dbReference type="EMBL" id="PWR22169.1"/>
    </source>
</evidence>
<keyword evidence="3" id="KW-1185">Reference proteome</keyword>
<gene>
    <name evidence="2" type="ORF">DKG75_09380</name>
</gene>
<evidence type="ECO:0000256" key="1">
    <source>
        <dbReference type="SAM" id="Coils"/>
    </source>
</evidence>
<evidence type="ECO:0000313" key="3">
    <source>
        <dbReference type="Proteomes" id="UP000246077"/>
    </source>
</evidence>
<keyword evidence="1" id="KW-0175">Coiled coil</keyword>
<accession>A0A317E596</accession>
<comment type="caution">
    <text evidence="2">The sequence shown here is derived from an EMBL/GenBank/DDBJ whole genome shotgun (WGS) entry which is preliminary data.</text>
</comment>
<sequence>MISSGRRRVLPLAFLLAAAGGLGGCSWLSSTPGSSAGSAPLAGFEVTSTGTVVGRKVEQLRGDLSRLKANVDAQQQNFDVLLAQTVRSSEAYHGVVAAVQARLQLGTTPGNPLLVQQWNQAQRELDAVTGNVTALGQLANSVAGSSSSAAYLLESTQAALGLSGGIDQDRIALNMIEDDTARLVVRIDRLLTALSDQVSRQTVYVSGERGNLTTLALAIKNGELYGASITTRTFTPGRVSATPTYYDETPAYRPAAGGSAAAIDDRRPLVVIRFDQPDVAYQQALYTAVSKVLDQRPQTGFDLIAITPSAGTAAEVAMNQTKSKQNAQGVLRTLTDMGLPSDRVSVAATTSADAAVPEVRLYIR</sequence>
<reference evidence="3" key="1">
    <citation type="submission" date="2018-05" db="EMBL/GenBank/DDBJ databases">
        <title>Zavarzinia sp. HR-AS.</title>
        <authorList>
            <person name="Lee Y."/>
            <person name="Jeon C.O."/>
        </authorList>
    </citation>
    <scope>NUCLEOTIDE SEQUENCE [LARGE SCALE GENOMIC DNA]</scope>
    <source>
        <strain evidence="3">DSM 1231</strain>
    </source>
</reference>
<organism evidence="2 3">
    <name type="scientific">Zavarzinia compransoris</name>
    <dbReference type="NCBI Taxonomy" id="1264899"/>
    <lineage>
        <taxon>Bacteria</taxon>
        <taxon>Pseudomonadati</taxon>
        <taxon>Pseudomonadota</taxon>
        <taxon>Alphaproteobacteria</taxon>
        <taxon>Rhodospirillales</taxon>
        <taxon>Zavarziniaceae</taxon>
        <taxon>Zavarzinia</taxon>
    </lineage>
</organism>
<feature type="coiled-coil region" evidence="1">
    <location>
        <begin position="57"/>
        <end position="84"/>
    </location>
</feature>
<dbReference type="PROSITE" id="PS51257">
    <property type="entry name" value="PROKAR_LIPOPROTEIN"/>
    <property type="match status" value="1"/>
</dbReference>